<feature type="compositionally biased region" description="Polar residues" evidence="1">
    <location>
        <begin position="374"/>
        <end position="386"/>
    </location>
</feature>
<feature type="compositionally biased region" description="Low complexity" evidence="1">
    <location>
        <begin position="341"/>
        <end position="373"/>
    </location>
</feature>
<evidence type="ECO:0000313" key="4">
    <source>
        <dbReference type="Proteomes" id="UP000238081"/>
    </source>
</evidence>
<feature type="transmembrane region" description="Helical" evidence="2">
    <location>
        <begin position="190"/>
        <end position="211"/>
    </location>
</feature>
<feature type="compositionally biased region" description="Low complexity" evidence="1">
    <location>
        <begin position="318"/>
        <end position="332"/>
    </location>
</feature>
<feature type="compositionally biased region" description="Polar residues" evidence="1">
    <location>
        <begin position="272"/>
        <end position="285"/>
    </location>
</feature>
<feature type="compositionally biased region" description="Basic and acidic residues" evidence="1">
    <location>
        <begin position="288"/>
        <end position="298"/>
    </location>
</feature>
<dbReference type="RefSeq" id="WP_043661665.1">
    <property type="nucleotide sequence ID" value="NZ_JSEG01000001.1"/>
</dbReference>
<gene>
    <name evidence="3" type="ORF">AWN73_00870</name>
</gene>
<feature type="compositionally biased region" description="Polar residues" evidence="1">
    <location>
        <begin position="221"/>
        <end position="242"/>
    </location>
</feature>
<feature type="compositionally biased region" description="Low complexity" evidence="1">
    <location>
        <begin position="243"/>
        <end position="271"/>
    </location>
</feature>
<keyword evidence="2" id="KW-1133">Transmembrane helix</keyword>
<feature type="transmembrane region" description="Helical" evidence="2">
    <location>
        <begin position="6"/>
        <end position="22"/>
    </location>
</feature>
<accession>A0A2S7FG41</accession>
<organism evidence="3 4">
    <name type="scientific">Clostridium butyricum</name>
    <dbReference type="NCBI Taxonomy" id="1492"/>
    <lineage>
        <taxon>Bacteria</taxon>
        <taxon>Bacillati</taxon>
        <taxon>Bacillota</taxon>
        <taxon>Clostridia</taxon>
        <taxon>Eubacteriales</taxon>
        <taxon>Clostridiaceae</taxon>
        <taxon>Clostridium</taxon>
    </lineage>
</organism>
<dbReference type="EMBL" id="LRDH01000001">
    <property type="protein sequence ID" value="PPV17990.1"/>
    <property type="molecule type" value="Genomic_DNA"/>
</dbReference>
<name>A0A2S7FG41_CLOBU</name>
<sequence>MLSVIKTAIITIIISFISGVLLDNYKNLAPKISCTMGKCVPIKMNNKKIRAYILKVRNMSNKTLHDLTVNVQGHHNDLKMDDAQITGGLKFDICGEYNNFNVSIPFLSKNDEFSVKVFVDDVQGEHSKPVITLRSPENFKKIGHGENNGVFTVLSGTSQKIGSLFSKKEKNDGINTQISRKEKSIFNKKILITTSSIISLVCIVFLATGLYKNISEKAQDKSVQSDTEQKSNSVDTPSNETAKNSSGNTSNNGKSESSSTKSSSKDGSSNEVKTQVSSSYDSGQTSNNKDDKNSEENKNTSTSNTDANKETVNEKNQDSSSSTANNNNTNKQSADDKANESTKTSTPTNTTGNTKANQSSTSSSSDTNVNSPSEKQQVSNSESSGN</sequence>
<dbReference type="AlphaFoldDB" id="A0A2S7FG41"/>
<comment type="caution">
    <text evidence="3">The sequence shown here is derived from an EMBL/GenBank/DDBJ whole genome shotgun (WGS) entry which is preliminary data.</text>
</comment>
<keyword evidence="2" id="KW-0472">Membrane</keyword>
<evidence type="ECO:0000313" key="3">
    <source>
        <dbReference type="EMBL" id="PPV17990.1"/>
    </source>
</evidence>
<evidence type="ECO:0000256" key="2">
    <source>
        <dbReference type="SAM" id="Phobius"/>
    </source>
</evidence>
<dbReference type="Proteomes" id="UP000238081">
    <property type="component" value="Unassembled WGS sequence"/>
</dbReference>
<evidence type="ECO:0000256" key="1">
    <source>
        <dbReference type="SAM" id="MobiDB-lite"/>
    </source>
</evidence>
<feature type="region of interest" description="Disordered" evidence="1">
    <location>
        <begin position="218"/>
        <end position="386"/>
    </location>
</feature>
<feature type="compositionally biased region" description="Basic and acidic residues" evidence="1">
    <location>
        <begin position="307"/>
        <end position="317"/>
    </location>
</feature>
<protein>
    <submittedName>
        <fullName evidence="3">Uncharacterized protein</fullName>
    </submittedName>
</protein>
<proteinExistence type="predicted"/>
<keyword evidence="2" id="KW-0812">Transmembrane</keyword>
<reference evidence="3 4" key="1">
    <citation type="submission" date="2016-01" db="EMBL/GenBank/DDBJ databases">
        <title>Characterization of the Clostridium difficile lineages that are prevalent in Hong Kong and China.</title>
        <authorList>
            <person name="Kwok J.S.-L."/>
            <person name="Lam W.-Y."/>
            <person name="Ip M."/>
            <person name="Chan T.-F."/>
            <person name="Hawkey P.M."/>
            <person name="Tsui S.K.-W."/>
        </authorList>
    </citation>
    <scope>NUCLEOTIDE SEQUENCE [LARGE SCALE GENOMIC DNA]</scope>
    <source>
        <strain evidence="3 4">300064</strain>
    </source>
</reference>